<reference evidence="2" key="1">
    <citation type="journal article" date="2019" name="Int. J. Syst. Evol. Microbiol.">
        <title>The Global Catalogue of Microorganisms (GCM) 10K type strain sequencing project: providing services to taxonomists for standard genome sequencing and annotation.</title>
        <authorList>
            <consortium name="The Broad Institute Genomics Platform"/>
            <consortium name="The Broad Institute Genome Sequencing Center for Infectious Disease"/>
            <person name="Wu L."/>
            <person name="Ma J."/>
        </authorList>
    </citation>
    <scope>NUCLEOTIDE SEQUENCE [LARGE SCALE GENOMIC DNA]</scope>
    <source>
        <strain evidence="2">KCTC 32514</strain>
    </source>
</reference>
<dbReference type="Proteomes" id="UP001597548">
    <property type="component" value="Unassembled WGS sequence"/>
</dbReference>
<comment type="caution">
    <text evidence="1">The sequence shown here is derived from an EMBL/GenBank/DDBJ whole genome shotgun (WGS) entry which is preliminary data.</text>
</comment>
<keyword evidence="2" id="KW-1185">Reference proteome</keyword>
<evidence type="ECO:0000313" key="2">
    <source>
        <dbReference type="Proteomes" id="UP001597548"/>
    </source>
</evidence>
<organism evidence="1 2">
    <name type="scientific">Psychroserpens luteus</name>
    <dbReference type="NCBI Taxonomy" id="1434066"/>
    <lineage>
        <taxon>Bacteria</taxon>
        <taxon>Pseudomonadati</taxon>
        <taxon>Bacteroidota</taxon>
        <taxon>Flavobacteriia</taxon>
        <taxon>Flavobacteriales</taxon>
        <taxon>Flavobacteriaceae</taxon>
        <taxon>Psychroserpens</taxon>
    </lineage>
</organism>
<name>A0ABW5ZPC7_9FLAO</name>
<dbReference type="RefSeq" id="WP_194507505.1">
    <property type="nucleotide sequence ID" value="NZ_JADILU010000003.1"/>
</dbReference>
<sequence length="149" mass="17576">MKKTAVFIGFLMTISFGFSQTVDSLSLLHKTDWHTLQWIEKDTVVLMAKSKIDTIYEDLTTKQKFLKAKRNTYGERISFESGKVNYSNNMSCPVGESLKRINTFVFANNMVIIDYQTKKWPWKNNEWIYEKRTFKIIRWSNEAIVLKSL</sequence>
<proteinExistence type="predicted"/>
<evidence type="ECO:0000313" key="1">
    <source>
        <dbReference type="EMBL" id="MFD2914824.1"/>
    </source>
</evidence>
<accession>A0ABW5ZPC7</accession>
<gene>
    <name evidence="1" type="ORF">ACFS29_04175</name>
</gene>
<dbReference type="EMBL" id="JBHUOS010000001">
    <property type="protein sequence ID" value="MFD2914824.1"/>
    <property type="molecule type" value="Genomic_DNA"/>
</dbReference>
<evidence type="ECO:0008006" key="3">
    <source>
        <dbReference type="Google" id="ProtNLM"/>
    </source>
</evidence>
<protein>
    <recommendedName>
        <fullName evidence="3">Lipocalin-like domain-containing protein</fullName>
    </recommendedName>
</protein>